<name>A0ABY1VRW7_9ACTO</name>
<evidence type="ECO:0000256" key="1">
    <source>
        <dbReference type="SAM" id="MobiDB-lite"/>
    </source>
</evidence>
<feature type="compositionally biased region" description="Polar residues" evidence="1">
    <location>
        <begin position="75"/>
        <end position="89"/>
    </location>
</feature>
<dbReference type="EMBL" id="UAPQ01000012">
    <property type="protein sequence ID" value="SPT55034.1"/>
    <property type="molecule type" value="Genomic_DNA"/>
</dbReference>
<protein>
    <submittedName>
        <fullName evidence="2">Uncharacterized protein</fullName>
    </submittedName>
</protein>
<sequence>MCQAVRGLASVILEQLGVPGYFERVSTKASSVYNTAYLGGIERVFAYAEAQEGSQLEPKAIDLLRSIDQCAAGTSTEIKGQGRQRSASAPQVRLSGESL</sequence>
<accession>A0ABY1VRW7</accession>
<evidence type="ECO:0000313" key="3">
    <source>
        <dbReference type="Proteomes" id="UP000250006"/>
    </source>
</evidence>
<feature type="region of interest" description="Disordered" evidence="1">
    <location>
        <begin position="75"/>
        <end position="99"/>
    </location>
</feature>
<gene>
    <name evidence="2" type="ORF">NCTC11535_02204</name>
</gene>
<proteinExistence type="predicted"/>
<organism evidence="2 3">
    <name type="scientific">Actinomyces bovis</name>
    <dbReference type="NCBI Taxonomy" id="1658"/>
    <lineage>
        <taxon>Bacteria</taxon>
        <taxon>Bacillati</taxon>
        <taxon>Actinomycetota</taxon>
        <taxon>Actinomycetes</taxon>
        <taxon>Actinomycetales</taxon>
        <taxon>Actinomycetaceae</taxon>
        <taxon>Actinomyces</taxon>
    </lineage>
</organism>
<evidence type="ECO:0000313" key="2">
    <source>
        <dbReference type="EMBL" id="SPT55034.1"/>
    </source>
</evidence>
<keyword evidence="3" id="KW-1185">Reference proteome</keyword>
<comment type="caution">
    <text evidence="2">The sequence shown here is derived from an EMBL/GenBank/DDBJ whole genome shotgun (WGS) entry which is preliminary data.</text>
</comment>
<dbReference type="Proteomes" id="UP000250006">
    <property type="component" value="Unassembled WGS sequence"/>
</dbReference>
<reference evidence="2 3" key="1">
    <citation type="submission" date="2018-06" db="EMBL/GenBank/DDBJ databases">
        <authorList>
            <consortium name="Pathogen Informatics"/>
            <person name="Doyle S."/>
        </authorList>
    </citation>
    <scope>NUCLEOTIDE SEQUENCE [LARGE SCALE GENOMIC DNA]</scope>
    <source>
        <strain evidence="2 3">NCTC11535</strain>
    </source>
</reference>